<gene>
    <name evidence="1" type="ORF">SMTD_LOCUS16305</name>
</gene>
<keyword evidence="2" id="KW-1185">Reference proteome</keyword>
<sequence length="33" mass="4036">MSHSNWFQSSYSHIFVKKNRLHRNCVLPEFLTQ</sequence>
<organism evidence="1 2">
    <name type="scientific">Schistosoma mattheei</name>
    <dbReference type="NCBI Taxonomy" id="31246"/>
    <lineage>
        <taxon>Eukaryota</taxon>
        <taxon>Metazoa</taxon>
        <taxon>Spiralia</taxon>
        <taxon>Lophotrochozoa</taxon>
        <taxon>Platyhelminthes</taxon>
        <taxon>Trematoda</taxon>
        <taxon>Digenea</taxon>
        <taxon>Strigeidida</taxon>
        <taxon>Schistosomatoidea</taxon>
        <taxon>Schistosomatidae</taxon>
        <taxon>Schistosoma</taxon>
    </lineage>
</organism>
<dbReference type="Proteomes" id="UP000269396">
    <property type="component" value="Unassembled WGS sequence"/>
</dbReference>
<protein>
    <submittedName>
        <fullName evidence="1">Uncharacterized protein</fullName>
    </submittedName>
</protein>
<name>A0A183PPL9_9TREM</name>
<accession>A0A183PPL9</accession>
<dbReference type="AlphaFoldDB" id="A0A183PPL9"/>
<evidence type="ECO:0000313" key="1">
    <source>
        <dbReference type="EMBL" id="VDP70947.1"/>
    </source>
</evidence>
<reference evidence="1 2" key="1">
    <citation type="submission" date="2018-11" db="EMBL/GenBank/DDBJ databases">
        <authorList>
            <consortium name="Pathogen Informatics"/>
        </authorList>
    </citation>
    <scope>NUCLEOTIDE SEQUENCE [LARGE SCALE GENOMIC DNA]</scope>
    <source>
        <strain>Denwood</strain>
        <strain evidence="2">Zambia</strain>
    </source>
</reference>
<proteinExistence type="predicted"/>
<evidence type="ECO:0000313" key="2">
    <source>
        <dbReference type="Proteomes" id="UP000269396"/>
    </source>
</evidence>
<dbReference type="EMBL" id="UZAL01037000">
    <property type="protein sequence ID" value="VDP70947.1"/>
    <property type="molecule type" value="Genomic_DNA"/>
</dbReference>